<evidence type="ECO:0000313" key="5">
    <source>
        <dbReference type="Proteomes" id="UP001183202"/>
    </source>
</evidence>
<dbReference type="Proteomes" id="UP001183202">
    <property type="component" value="Unassembled WGS sequence"/>
</dbReference>
<dbReference type="InterPro" id="IPR012533">
    <property type="entry name" value="YcnI-copper_dom"/>
</dbReference>
<evidence type="ECO:0000313" key="4">
    <source>
        <dbReference type="EMBL" id="MDT0350368.1"/>
    </source>
</evidence>
<keyword evidence="5" id="KW-1185">Reference proteome</keyword>
<gene>
    <name evidence="4" type="ORF">RM445_12620</name>
</gene>
<keyword evidence="1" id="KW-0812">Transmembrane</keyword>
<reference evidence="5" key="1">
    <citation type="submission" date="2023-07" db="EMBL/GenBank/DDBJ databases">
        <title>30 novel species of actinomycetes from the DSMZ collection.</title>
        <authorList>
            <person name="Nouioui I."/>
        </authorList>
    </citation>
    <scope>NUCLEOTIDE SEQUENCE [LARGE SCALE GENOMIC DNA]</scope>
    <source>
        <strain evidence="5">DSM 45834</strain>
    </source>
</reference>
<feature type="chain" id="PRO_5045410602" evidence="2">
    <location>
        <begin position="30"/>
        <end position="246"/>
    </location>
</feature>
<accession>A0ABU2NA73</accession>
<keyword evidence="1" id="KW-1133">Transmembrane helix</keyword>
<name>A0ABU2NA73_9PSEU</name>
<feature type="signal peptide" evidence="2">
    <location>
        <begin position="1"/>
        <end position="29"/>
    </location>
</feature>
<dbReference type="RefSeq" id="WP_311556402.1">
    <property type="nucleotide sequence ID" value="NZ_JAVREJ010000007.1"/>
</dbReference>
<keyword evidence="1" id="KW-0472">Membrane</keyword>
<feature type="transmembrane region" description="Helical" evidence="1">
    <location>
        <begin position="207"/>
        <end position="228"/>
    </location>
</feature>
<evidence type="ECO:0000256" key="2">
    <source>
        <dbReference type="SAM" id="SignalP"/>
    </source>
</evidence>
<comment type="caution">
    <text evidence="4">The sequence shown here is derived from an EMBL/GenBank/DDBJ whole genome shotgun (WGS) entry which is preliminary data.</text>
</comment>
<evidence type="ECO:0000256" key="1">
    <source>
        <dbReference type="SAM" id="Phobius"/>
    </source>
</evidence>
<feature type="domain" description="YncI copper-binding" evidence="3">
    <location>
        <begin position="31"/>
        <end position="173"/>
    </location>
</feature>
<sequence length="246" mass="25111">MRPPLTVRGPAAAALAATALVLLPGTAAADVTVAASHAASGARDVTITFRVTDDDPAVPVTRLEVFLPTARPLLGVVPTAPTGWIGRVGTAPPAAPLTVDGEPVAEIATTVTWEGGAVPADGYAVFPIDVDRLPDGAGPLRFHVIQTSADGTTVEWSDLLPYGALAPQHPALVVPYVDAPPALPEVPGHHHGAGTEVLTVTGRAGSGWWTVGLAGVAGALVAVGSVALGRRQRRRFAALVDRDRRS</sequence>
<dbReference type="Pfam" id="PF07987">
    <property type="entry name" value="DUF1775"/>
    <property type="match status" value="1"/>
</dbReference>
<organism evidence="4 5">
    <name type="scientific">Pseudonocardia charpentierae</name>
    <dbReference type="NCBI Taxonomy" id="3075545"/>
    <lineage>
        <taxon>Bacteria</taxon>
        <taxon>Bacillati</taxon>
        <taxon>Actinomycetota</taxon>
        <taxon>Actinomycetes</taxon>
        <taxon>Pseudonocardiales</taxon>
        <taxon>Pseudonocardiaceae</taxon>
        <taxon>Pseudonocardia</taxon>
    </lineage>
</organism>
<keyword evidence="2" id="KW-0732">Signal</keyword>
<protein>
    <submittedName>
        <fullName evidence="4">DUF1775 domain-containing protein</fullName>
    </submittedName>
</protein>
<dbReference type="EMBL" id="JAVREJ010000007">
    <property type="protein sequence ID" value="MDT0350368.1"/>
    <property type="molecule type" value="Genomic_DNA"/>
</dbReference>
<proteinExistence type="predicted"/>
<dbReference type="Gene3D" id="2.60.40.2230">
    <property type="entry name" value="Uncharacterised protein YcnI-like PF07987, DUF1775"/>
    <property type="match status" value="1"/>
</dbReference>
<dbReference type="InterPro" id="IPR038507">
    <property type="entry name" value="YcnI-like_sf"/>
</dbReference>
<evidence type="ECO:0000259" key="3">
    <source>
        <dbReference type="Pfam" id="PF07987"/>
    </source>
</evidence>